<feature type="binding site" evidence="5">
    <location>
        <begin position="186"/>
        <end position="189"/>
    </location>
    <ligand>
        <name>substrate</name>
    </ligand>
</feature>
<evidence type="ECO:0000256" key="4">
    <source>
        <dbReference type="ARBA" id="ARBA00048391"/>
    </source>
</evidence>
<evidence type="ECO:0000313" key="8">
    <source>
        <dbReference type="EMBL" id="MCJ2382338.1"/>
    </source>
</evidence>
<dbReference type="PROSITE" id="PS00092">
    <property type="entry name" value="N6_MTASE"/>
    <property type="match status" value="1"/>
</dbReference>
<feature type="domain" description="Methyltransferase small" evidence="6">
    <location>
        <begin position="100"/>
        <end position="194"/>
    </location>
</feature>
<comment type="similarity">
    <text evidence="5">Belongs to the protein N5-glutamine methyltransferase family. PrmC subfamily.</text>
</comment>
<dbReference type="Proteomes" id="UP001165444">
    <property type="component" value="Unassembled WGS sequence"/>
</dbReference>
<dbReference type="InterPro" id="IPR007848">
    <property type="entry name" value="Small_mtfrase_dom"/>
</dbReference>
<keyword evidence="2 5" id="KW-0808">Transferase</keyword>
<protein>
    <recommendedName>
        <fullName evidence="5">Release factor glutamine methyltransferase</fullName>
        <shortName evidence="5">RF MTase</shortName>
        <ecNumber evidence="5">2.1.1.297</ecNumber>
    </recommendedName>
    <alternativeName>
        <fullName evidence="5">N5-glutamine methyltransferase PrmC</fullName>
    </alternativeName>
    <alternativeName>
        <fullName evidence="5">Protein-(glutamine-N5) MTase PrmC</fullName>
    </alternativeName>
    <alternativeName>
        <fullName evidence="5">Protein-glutamine N-methyltransferase PrmC</fullName>
    </alternativeName>
</protein>
<comment type="caution">
    <text evidence="8">The sequence shown here is derived from an EMBL/GenBank/DDBJ whole genome shotgun (WGS) entry which is preliminary data.</text>
</comment>
<evidence type="ECO:0000256" key="3">
    <source>
        <dbReference type="ARBA" id="ARBA00022691"/>
    </source>
</evidence>
<evidence type="ECO:0000259" key="7">
    <source>
        <dbReference type="Pfam" id="PF17827"/>
    </source>
</evidence>
<dbReference type="Gene3D" id="3.40.50.150">
    <property type="entry name" value="Vaccinia Virus protein VP39"/>
    <property type="match status" value="1"/>
</dbReference>
<gene>
    <name evidence="5 8" type="primary">prmC</name>
    <name evidence="8" type="ORF">MUN53_17270</name>
</gene>
<dbReference type="InterPro" id="IPR019874">
    <property type="entry name" value="RF_methyltr_PrmC"/>
</dbReference>
<comment type="caution">
    <text evidence="5">Lacks conserved residue(s) required for the propagation of feature annotation.</text>
</comment>
<comment type="catalytic activity">
    <reaction evidence="4 5">
        <text>L-glutaminyl-[peptide chain release factor] + S-adenosyl-L-methionine = N(5)-methyl-L-glutaminyl-[peptide chain release factor] + S-adenosyl-L-homocysteine + H(+)</text>
        <dbReference type="Rhea" id="RHEA:42896"/>
        <dbReference type="Rhea" id="RHEA-COMP:10271"/>
        <dbReference type="Rhea" id="RHEA-COMP:10272"/>
        <dbReference type="ChEBI" id="CHEBI:15378"/>
        <dbReference type="ChEBI" id="CHEBI:30011"/>
        <dbReference type="ChEBI" id="CHEBI:57856"/>
        <dbReference type="ChEBI" id="CHEBI:59789"/>
        <dbReference type="ChEBI" id="CHEBI:61891"/>
        <dbReference type="EC" id="2.1.1.297"/>
    </reaction>
</comment>
<dbReference type="SUPFAM" id="SSF53335">
    <property type="entry name" value="S-adenosyl-L-methionine-dependent methyltransferases"/>
    <property type="match status" value="1"/>
</dbReference>
<dbReference type="InterPro" id="IPR002052">
    <property type="entry name" value="DNA_methylase_N6_adenine_CS"/>
</dbReference>
<dbReference type="PANTHER" id="PTHR18895">
    <property type="entry name" value="HEMK METHYLTRANSFERASE"/>
    <property type="match status" value="1"/>
</dbReference>
<dbReference type="HAMAP" id="MF_02126">
    <property type="entry name" value="RF_methyltr_PrmC"/>
    <property type="match status" value="1"/>
</dbReference>
<dbReference type="EMBL" id="JAKZMM010000074">
    <property type="protein sequence ID" value="MCJ2382338.1"/>
    <property type="molecule type" value="Genomic_DNA"/>
</dbReference>
<dbReference type="GO" id="GO:0102559">
    <property type="term" value="F:peptide chain release factor N(5)-glutamine methyltransferase activity"/>
    <property type="evidence" value="ECO:0007669"/>
    <property type="project" value="UniProtKB-EC"/>
</dbReference>
<dbReference type="InterPro" id="IPR040758">
    <property type="entry name" value="PrmC_N"/>
</dbReference>
<keyword evidence="9" id="KW-1185">Reference proteome</keyword>
<evidence type="ECO:0000256" key="2">
    <source>
        <dbReference type="ARBA" id="ARBA00022679"/>
    </source>
</evidence>
<dbReference type="Gene3D" id="1.10.8.10">
    <property type="entry name" value="DNA helicase RuvA subunit, C-terminal domain"/>
    <property type="match status" value="1"/>
</dbReference>
<dbReference type="InterPro" id="IPR004556">
    <property type="entry name" value="HemK-like"/>
</dbReference>
<dbReference type="Pfam" id="PF17827">
    <property type="entry name" value="PrmC_N"/>
    <property type="match status" value="1"/>
</dbReference>
<dbReference type="NCBIfam" id="TIGR00536">
    <property type="entry name" value="hemK_fam"/>
    <property type="match status" value="1"/>
</dbReference>
<keyword evidence="3 5" id="KW-0949">S-adenosyl-L-methionine</keyword>
<reference evidence="8 9" key="1">
    <citation type="submission" date="2022-03" db="EMBL/GenBank/DDBJ databases">
        <title>Parabacteroides sp. nov. isolated from swine feces.</title>
        <authorList>
            <person name="Bak J.E."/>
        </authorList>
    </citation>
    <scope>NUCLEOTIDE SEQUENCE [LARGE SCALE GENOMIC DNA]</scope>
    <source>
        <strain evidence="8 9">AGMB00274</strain>
    </source>
</reference>
<evidence type="ECO:0000256" key="5">
    <source>
        <dbReference type="HAMAP-Rule" id="MF_02126"/>
    </source>
</evidence>
<dbReference type="EC" id="2.1.1.297" evidence="5"/>
<sequence length="282" mass="31663">MKKALAKIHQQLDALYPPGELRELIRWMMEEVAGIPPYRLLLVDDVLTDKQRLQIEVIVDRLAKKEPIQYIWGETTFCGLPFHVSRDVLIPRPETEQLVRLIVNDFSSCPSPRILDIGTGSGCIAISLASLLPASRVTALDISSSALRVAADNATLNHVSVSWTCVDILSSEAESCLEQYDCIVSNPPYIMEHEQLEMDASVLDYEPHKALFVPDTDPLLFYRRIVQLAKSHLMAGGWLYFEINEQCGDAMLELLNSAGFSPTTIIKDYFGKDRMLKAQLVL</sequence>
<evidence type="ECO:0000259" key="6">
    <source>
        <dbReference type="Pfam" id="PF05175"/>
    </source>
</evidence>
<proteinExistence type="inferred from homology"/>
<evidence type="ECO:0000256" key="1">
    <source>
        <dbReference type="ARBA" id="ARBA00022603"/>
    </source>
</evidence>
<organism evidence="8 9">
    <name type="scientific">Parabacteroides faecalis</name>
    <dbReference type="NCBI Taxonomy" id="2924040"/>
    <lineage>
        <taxon>Bacteria</taxon>
        <taxon>Pseudomonadati</taxon>
        <taxon>Bacteroidota</taxon>
        <taxon>Bacteroidia</taxon>
        <taxon>Bacteroidales</taxon>
        <taxon>Tannerellaceae</taxon>
        <taxon>Parabacteroides</taxon>
    </lineage>
</organism>
<dbReference type="Pfam" id="PF05175">
    <property type="entry name" value="MTS"/>
    <property type="match status" value="1"/>
</dbReference>
<feature type="binding site" evidence="5">
    <location>
        <begin position="118"/>
        <end position="122"/>
    </location>
    <ligand>
        <name>S-adenosyl-L-methionine</name>
        <dbReference type="ChEBI" id="CHEBI:59789"/>
    </ligand>
</feature>
<accession>A0ABT0C601</accession>
<comment type="function">
    <text evidence="5">Methylates the class 1 translation termination release factors RF1/PrfA and RF2/PrfB on the glutamine residue of the universally conserved GGQ motif.</text>
</comment>
<feature type="binding site" evidence="5">
    <location>
        <position position="186"/>
    </location>
    <ligand>
        <name>S-adenosyl-L-methionine</name>
        <dbReference type="ChEBI" id="CHEBI:59789"/>
    </ligand>
</feature>
<feature type="domain" description="Release factor glutamine methyltransferase N-terminal" evidence="7">
    <location>
        <begin position="4"/>
        <end position="73"/>
    </location>
</feature>
<dbReference type="InterPro" id="IPR029063">
    <property type="entry name" value="SAM-dependent_MTases_sf"/>
</dbReference>
<dbReference type="InterPro" id="IPR050320">
    <property type="entry name" value="N5-glutamine_MTase"/>
</dbReference>
<keyword evidence="1 5" id="KW-0489">Methyltransferase</keyword>
<dbReference type="NCBIfam" id="TIGR03534">
    <property type="entry name" value="RF_mod_PrmC"/>
    <property type="match status" value="1"/>
</dbReference>
<evidence type="ECO:0000313" key="9">
    <source>
        <dbReference type="Proteomes" id="UP001165444"/>
    </source>
</evidence>
<dbReference type="GO" id="GO:0032259">
    <property type="term" value="P:methylation"/>
    <property type="evidence" value="ECO:0007669"/>
    <property type="project" value="UniProtKB-KW"/>
</dbReference>
<name>A0ABT0C601_9BACT</name>
<dbReference type="CDD" id="cd02440">
    <property type="entry name" value="AdoMet_MTases"/>
    <property type="match status" value="1"/>
</dbReference>
<feature type="binding site" evidence="5">
    <location>
        <position position="141"/>
    </location>
    <ligand>
        <name>S-adenosyl-L-methionine</name>
        <dbReference type="ChEBI" id="CHEBI:59789"/>
    </ligand>
</feature>
<dbReference type="RefSeq" id="WP_243326634.1">
    <property type="nucleotide sequence ID" value="NZ_JAKZMM010000074.1"/>
</dbReference>
<dbReference type="PANTHER" id="PTHR18895:SF74">
    <property type="entry name" value="MTRF1L RELEASE FACTOR GLUTAMINE METHYLTRANSFERASE"/>
    <property type="match status" value="1"/>
</dbReference>